<dbReference type="InterPro" id="IPR033428">
    <property type="entry name" value="DUF5118"/>
</dbReference>
<dbReference type="GO" id="GO:0008237">
    <property type="term" value="F:metallopeptidase activity"/>
    <property type="evidence" value="ECO:0007669"/>
    <property type="project" value="InterPro"/>
</dbReference>
<dbReference type="Gene3D" id="3.40.390.10">
    <property type="entry name" value="Collagenase (Catalytic Domain)"/>
    <property type="match status" value="1"/>
</dbReference>
<feature type="region of interest" description="Disordered" evidence="1">
    <location>
        <begin position="20"/>
        <end position="60"/>
    </location>
</feature>
<keyword evidence="6" id="KW-1185">Reference proteome</keyword>
<evidence type="ECO:0000313" key="5">
    <source>
        <dbReference type="EMBL" id="GGH60252.1"/>
    </source>
</evidence>
<name>A0A917IQI6_9BACT</name>
<dbReference type="InterPro" id="IPR032534">
    <property type="entry name" value="EcxA_zinc-bd"/>
</dbReference>
<organism evidence="5 6">
    <name type="scientific">Filimonas zeae</name>
    <dbReference type="NCBI Taxonomy" id="1737353"/>
    <lineage>
        <taxon>Bacteria</taxon>
        <taxon>Pseudomonadati</taxon>
        <taxon>Bacteroidota</taxon>
        <taxon>Chitinophagia</taxon>
        <taxon>Chitinophagales</taxon>
        <taxon>Chitinophagaceae</taxon>
        <taxon>Filimonas</taxon>
    </lineage>
</organism>
<comment type="caution">
    <text evidence="5">The sequence shown here is derived from an EMBL/GenBank/DDBJ whole genome shotgun (WGS) entry which is preliminary data.</text>
</comment>
<dbReference type="Pfam" id="PF17148">
    <property type="entry name" value="DUF5117"/>
    <property type="match status" value="1"/>
</dbReference>
<dbReference type="Pfam" id="PF17162">
    <property type="entry name" value="DUF5118"/>
    <property type="match status" value="1"/>
</dbReference>
<dbReference type="AlphaFoldDB" id="A0A917IQI6"/>
<dbReference type="Proteomes" id="UP000627292">
    <property type="component" value="Unassembled WGS sequence"/>
</dbReference>
<evidence type="ECO:0000259" key="2">
    <source>
        <dbReference type="Pfam" id="PF16313"/>
    </source>
</evidence>
<dbReference type="SUPFAM" id="SSF55486">
    <property type="entry name" value="Metalloproteases ('zincins'), catalytic domain"/>
    <property type="match status" value="1"/>
</dbReference>
<dbReference type="PANTHER" id="PTHR38478:SF1">
    <property type="entry name" value="ZINC DEPENDENT METALLOPROTEASE DOMAIN LIPOPROTEIN"/>
    <property type="match status" value="1"/>
</dbReference>
<reference evidence="5" key="1">
    <citation type="journal article" date="2014" name="Int. J. Syst. Evol. Microbiol.">
        <title>Complete genome sequence of Corynebacterium casei LMG S-19264T (=DSM 44701T), isolated from a smear-ripened cheese.</title>
        <authorList>
            <consortium name="US DOE Joint Genome Institute (JGI-PGF)"/>
            <person name="Walter F."/>
            <person name="Albersmeier A."/>
            <person name="Kalinowski J."/>
            <person name="Ruckert C."/>
        </authorList>
    </citation>
    <scope>NUCLEOTIDE SEQUENCE</scope>
    <source>
        <strain evidence="5">CGMCC 1.15290</strain>
    </source>
</reference>
<evidence type="ECO:0000256" key="1">
    <source>
        <dbReference type="SAM" id="MobiDB-lite"/>
    </source>
</evidence>
<dbReference type="PANTHER" id="PTHR38478">
    <property type="entry name" value="PEPTIDASE M1A AND M12B"/>
    <property type="match status" value="1"/>
</dbReference>
<proteinExistence type="predicted"/>
<evidence type="ECO:0000259" key="4">
    <source>
        <dbReference type="Pfam" id="PF17162"/>
    </source>
</evidence>
<dbReference type="CDD" id="cd04276">
    <property type="entry name" value="ZnMc_MMP_like_2"/>
    <property type="match status" value="1"/>
</dbReference>
<feature type="domain" description="DUF5117" evidence="3">
    <location>
        <begin position="120"/>
        <end position="316"/>
    </location>
</feature>
<protein>
    <submittedName>
        <fullName evidence="5">Glutaminyl-tRNA synthetase</fullName>
    </submittedName>
</protein>
<gene>
    <name evidence="5" type="ORF">GCM10011379_07900</name>
</gene>
<dbReference type="InterPro" id="IPR033413">
    <property type="entry name" value="DUF5117"/>
</dbReference>
<accession>A0A917IQI6</accession>
<evidence type="ECO:0000259" key="3">
    <source>
        <dbReference type="Pfam" id="PF17148"/>
    </source>
</evidence>
<feature type="domain" description="DUF5118" evidence="4">
    <location>
        <begin position="58"/>
        <end position="106"/>
    </location>
</feature>
<evidence type="ECO:0000313" key="6">
    <source>
        <dbReference type="Proteomes" id="UP000627292"/>
    </source>
</evidence>
<feature type="domain" description="EcxA zinc-binding" evidence="2">
    <location>
        <begin position="448"/>
        <end position="757"/>
    </location>
</feature>
<dbReference type="InterPro" id="IPR024079">
    <property type="entry name" value="MetalloPept_cat_dom_sf"/>
</dbReference>
<dbReference type="RefSeq" id="WP_229687717.1">
    <property type="nucleotide sequence ID" value="NZ_BMIB01000001.1"/>
</dbReference>
<dbReference type="EMBL" id="BMIB01000001">
    <property type="protein sequence ID" value="GGH60252.1"/>
    <property type="molecule type" value="Genomic_DNA"/>
</dbReference>
<reference evidence="5" key="2">
    <citation type="submission" date="2020-09" db="EMBL/GenBank/DDBJ databases">
        <authorList>
            <person name="Sun Q."/>
            <person name="Zhou Y."/>
        </authorList>
    </citation>
    <scope>NUCLEOTIDE SEQUENCE</scope>
    <source>
        <strain evidence="5">CGMCC 1.15290</strain>
    </source>
</reference>
<dbReference type="InterPro" id="IPR034032">
    <property type="entry name" value="Zn_MMP-like_bac"/>
</dbReference>
<dbReference type="Pfam" id="PF16313">
    <property type="entry name" value="DUF4953"/>
    <property type="match status" value="1"/>
</dbReference>
<sequence length="852" mass="94578">MRKSYLIFSVCLGIGVTAGAQRKKPTTPAPDTARKQTMSPMMGAPGMGRPQGAPSQGPKPYKEVITGKAVTQSGMFKVHKVEDRYFFELADSILNRDILVVSRISKAAVGGRAQMMGYAGDEINENVIRFEKGPNNKVFLKSISYMEMSSDSSKNGMFRSVLNSNLQPIAQAFDIKAVNKDSASDKSAVVIDVTEYIGGDNDILFFDASVKKGLSLGMMASDRSYVEDIKAYPMNVEIKTVKTYNKQAANPMMGGASGPATYELNSSMVLLPKVPMKSRYFDSRVGYFATGYTDFDANPQGVKRVSMITRFRLEPKAEDVEKYKRGELVEPKEPIVYYIDPATPKKWVPYLIAGVNDWQAAFEKAGFKNAIVAKEVPAGDSTFGLEDARHNVIIYKPSDIPNASGPHVHDPRSGEIMETHVNWYHNVMSLVHNWYMVQAAAIDPKARKMQFDDELMGQLIRFVSSHEIGHTLGLRHNFGSSSTVPVEKLRDKAFVEANGHTPSIMDYARFNYVAQPEDNITEKGIFPRIGDYDMWAIEWGYKWKPEFATGADEKEWSNKWIIERLNANKRLWFGTEMDQNDPRCQNEDLGDNAMKASAYGIKNLQRIIPQLEQWTKQSAEGYDDLKTMYGEVTGQFSRYMGHVAKNIGGIYTTPKSVEQGGDVFEYVPKATQKEAMQFLQQQLFTTPEWLVNKRIASVTGTSGLSSIASVQTYTLARIMNTATLNKLVQFEAASPATAYSASEMLNDLKKGIFSELPARKAISIYRRNLQKIYVNVLADMVAPAPATAPQLPMQRPSFNLTPITDGLSVAKAQAKSLLSEIKAAAPAAADAATRAHLQDLADRLTTALDNKK</sequence>